<name>A0A225W4S7_9STRA</name>
<dbReference type="AlphaFoldDB" id="A0A225W4S7"/>
<reference evidence="3" key="1">
    <citation type="submission" date="2017-03" db="EMBL/GenBank/DDBJ databases">
        <title>Phytopthora megakarya and P. palmivora, two closely related causual agents of cacao black pod achieved similar genome size and gene model numbers by different mechanisms.</title>
        <authorList>
            <person name="Ali S."/>
            <person name="Shao J."/>
            <person name="Larry D.J."/>
            <person name="Kronmiller B."/>
            <person name="Shen D."/>
            <person name="Strem M.D."/>
            <person name="Melnick R.L."/>
            <person name="Guiltinan M.J."/>
            <person name="Tyler B.M."/>
            <person name="Meinhardt L.W."/>
            <person name="Bailey B.A."/>
        </authorList>
    </citation>
    <scope>NUCLEOTIDE SEQUENCE [LARGE SCALE GENOMIC DNA]</scope>
    <source>
        <strain evidence="3">zdho120</strain>
    </source>
</reference>
<accession>A0A225W4S7</accession>
<protein>
    <recommendedName>
        <fullName evidence="4">Bzip transcription factor</fullName>
    </recommendedName>
</protein>
<organism evidence="2 3">
    <name type="scientific">Phytophthora megakarya</name>
    <dbReference type="NCBI Taxonomy" id="4795"/>
    <lineage>
        <taxon>Eukaryota</taxon>
        <taxon>Sar</taxon>
        <taxon>Stramenopiles</taxon>
        <taxon>Oomycota</taxon>
        <taxon>Peronosporomycetes</taxon>
        <taxon>Peronosporales</taxon>
        <taxon>Peronosporaceae</taxon>
        <taxon>Phytophthora</taxon>
    </lineage>
</organism>
<gene>
    <name evidence="2" type="ORF">PHMEG_00014673</name>
</gene>
<evidence type="ECO:0008006" key="4">
    <source>
        <dbReference type="Google" id="ProtNLM"/>
    </source>
</evidence>
<sequence>MVPEHKATPELIEALIRNDARQRQRRREIQQRYRQKFDNLAESLEHEVKKIQEQIRLRELEHERLVVRTPTSVTPWIVVSEYYRLFRNGFKVPQTPQPIITSPGTIYERNNAQMAFLHKVMAPDVSVNSGIGIEAIVQEWLAVPYVNDDITIRLLQLENDEDDAMLATIQSHIIITEDMLRCEFPYFADITIEDQKSALVNKLVGKKLSILSKVRFEWDSSSGRVLGMHYTADLVTPFLKLLGNLQDTARVLDKSLLSIANSS</sequence>
<dbReference type="EMBL" id="NBNE01001910">
    <property type="protein sequence ID" value="OWZ12208.1"/>
    <property type="molecule type" value="Genomic_DNA"/>
</dbReference>
<evidence type="ECO:0000313" key="3">
    <source>
        <dbReference type="Proteomes" id="UP000198211"/>
    </source>
</evidence>
<evidence type="ECO:0000256" key="1">
    <source>
        <dbReference type="SAM" id="Coils"/>
    </source>
</evidence>
<keyword evidence="1" id="KW-0175">Coiled coil</keyword>
<proteinExistence type="predicted"/>
<evidence type="ECO:0000313" key="2">
    <source>
        <dbReference type="EMBL" id="OWZ12208.1"/>
    </source>
</evidence>
<keyword evidence="3" id="KW-1185">Reference proteome</keyword>
<dbReference type="Proteomes" id="UP000198211">
    <property type="component" value="Unassembled WGS sequence"/>
</dbReference>
<comment type="caution">
    <text evidence="2">The sequence shown here is derived from an EMBL/GenBank/DDBJ whole genome shotgun (WGS) entry which is preliminary data.</text>
</comment>
<feature type="coiled-coil region" evidence="1">
    <location>
        <begin position="34"/>
        <end position="61"/>
    </location>
</feature>
<dbReference type="OrthoDB" id="121427at2759"/>